<feature type="domain" description="Cytochrome b561 bacterial/Ni-hydrogenase" evidence="14">
    <location>
        <begin position="9"/>
        <end position="178"/>
    </location>
</feature>
<dbReference type="GO" id="GO:0022904">
    <property type="term" value="P:respiratory electron transport chain"/>
    <property type="evidence" value="ECO:0007669"/>
    <property type="project" value="InterPro"/>
</dbReference>
<evidence type="ECO:0000259" key="14">
    <source>
        <dbReference type="Pfam" id="PF01292"/>
    </source>
</evidence>
<keyword evidence="9 13" id="KW-1133">Transmembrane helix</keyword>
<keyword evidence="3" id="KW-0813">Transport</keyword>
<evidence type="ECO:0000256" key="10">
    <source>
        <dbReference type="ARBA" id="ARBA00023004"/>
    </source>
</evidence>
<evidence type="ECO:0000256" key="8">
    <source>
        <dbReference type="ARBA" id="ARBA00022982"/>
    </source>
</evidence>
<dbReference type="GO" id="GO:0046872">
    <property type="term" value="F:metal ion binding"/>
    <property type="evidence" value="ECO:0007669"/>
    <property type="project" value="UniProtKB-KW"/>
</dbReference>
<feature type="transmembrane region" description="Helical" evidence="13">
    <location>
        <begin position="93"/>
        <end position="110"/>
    </location>
</feature>
<reference evidence="15" key="1">
    <citation type="submission" date="2022-09" db="EMBL/GenBank/DDBJ databases">
        <title>Isolation and characterization of 3-chlorobenzoate degrading bacteria from soils in Shizuoka.</title>
        <authorList>
            <person name="Ifat A."/>
            <person name="Ogawa N."/>
            <person name="Kimbara K."/>
            <person name="Moriuchi R."/>
            <person name="Dohra H."/>
            <person name="Shintani M."/>
        </authorList>
    </citation>
    <scope>NUCLEOTIDE SEQUENCE</scope>
    <source>
        <strain evidence="15">19CS4-2</strain>
    </source>
</reference>
<evidence type="ECO:0000256" key="13">
    <source>
        <dbReference type="SAM" id="Phobius"/>
    </source>
</evidence>
<keyword evidence="4" id="KW-1003">Cell membrane</keyword>
<dbReference type="Gene3D" id="1.20.950.20">
    <property type="entry name" value="Transmembrane di-heme cytochromes, Chain C"/>
    <property type="match status" value="1"/>
</dbReference>
<dbReference type="InterPro" id="IPR011577">
    <property type="entry name" value="Cyt_b561_bac/Ni-Hgenase"/>
</dbReference>
<evidence type="ECO:0000256" key="9">
    <source>
        <dbReference type="ARBA" id="ARBA00022989"/>
    </source>
</evidence>
<dbReference type="GO" id="GO:0009055">
    <property type="term" value="F:electron transfer activity"/>
    <property type="evidence" value="ECO:0007669"/>
    <property type="project" value="InterPro"/>
</dbReference>
<dbReference type="InterPro" id="IPR052168">
    <property type="entry name" value="Cytochrome_b561_oxidase"/>
</dbReference>
<evidence type="ECO:0000313" key="16">
    <source>
        <dbReference type="Proteomes" id="UP001055111"/>
    </source>
</evidence>
<dbReference type="RefSeq" id="WP_238216259.1">
    <property type="nucleotide sequence ID" value="NZ_BPUS01000020.1"/>
</dbReference>
<keyword evidence="6 13" id="KW-0812">Transmembrane</keyword>
<comment type="cofactor">
    <cofactor evidence="1">
        <name>heme b</name>
        <dbReference type="ChEBI" id="CHEBI:60344"/>
    </cofactor>
</comment>
<dbReference type="AlphaFoldDB" id="A0AA37IMM2"/>
<keyword evidence="8" id="KW-0249">Electron transport</keyword>
<evidence type="ECO:0000313" key="15">
    <source>
        <dbReference type="EMBL" id="GJH29135.1"/>
    </source>
</evidence>
<keyword evidence="7" id="KW-0479">Metal-binding</keyword>
<evidence type="ECO:0000256" key="2">
    <source>
        <dbReference type="ARBA" id="ARBA00004651"/>
    </source>
</evidence>
<comment type="subcellular location">
    <subcellularLocation>
        <location evidence="2">Cell membrane</location>
        <topology evidence="2">Multi-pass membrane protein</topology>
    </subcellularLocation>
</comment>
<evidence type="ECO:0000256" key="6">
    <source>
        <dbReference type="ARBA" id="ARBA00022692"/>
    </source>
</evidence>
<organism evidence="15 16">
    <name type="scientific">Caballeronia novacaledonica</name>
    <dbReference type="NCBI Taxonomy" id="1544861"/>
    <lineage>
        <taxon>Bacteria</taxon>
        <taxon>Pseudomonadati</taxon>
        <taxon>Pseudomonadota</taxon>
        <taxon>Betaproteobacteria</taxon>
        <taxon>Burkholderiales</taxon>
        <taxon>Burkholderiaceae</taxon>
        <taxon>Caballeronia</taxon>
    </lineage>
</organism>
<comment type="caution">
    <text evidence="15">The sequence shown here is derived from an EMBL/GenBank/DDBJ whole genome shotgun (WGS) entry which is preliminary data.</text>
</comment>
<dbReference type="PANTHER" id="PTHR30529">
    <property type="entry name" value="CYTOCHROME B561"/>
    <property type="match status" value="1"/>
</dbReference>
<protein>
    <submittedName>
        <fullName evidence="15">Cytochrome b</fullName>
    </submittedName>
</protein>
<proteinExistence type="inferred from homology"/>
<evidence type="ECO:0000256" key="12">
    <source>
        <dbReference type="ARBA" id="ARBA00037975"/>
    </source>
</evidence>
<sequence length="188" mass="20910">MRLESASAYNTPARLFHWITALLLLVQYVLAWTMPDVHRDTKPVGLIAWHLGVGVAIVLLVFVRLLWRSMHAAPPEPATLPAALRALGRYTHWLLYLLLIAVPLMGWANASSRDWSVTLFASIPMPPLSPTGSPVGHALGDWHRVFAWVLLALVGLHVGAALFHQFVLRDNTLARMLPSHRKQAATKQ</sequence>
<dbReference type="GO" id="GO:0020037">
    <property type="term" value="F:heme binding"/>
    <property type="evidence" value="ECO:0007669"/>
    <property type="project" value="TreeGrafter"/>
</dbReference>
<dbReference type="PANTHER" id="PTHR30529:SF3">
    <property type="entry name" value="CYTOCHROME B561 HOMOLOG 1"/>
    <property type="match status" value="1"/>
</dbReference>
<feature type="transmembrane region" description="Helical" evidence="13">
    <location>
        <begin position="145"/>
        <end position="168"/>
    </location>
</feature>
<comment type="similarity">
    <text evidence="12">Belongs to the cytochrome b561 family.</text>
</comment>
<accession>A0AA37IMM2</accession>
<evidence type="ECO:0000256" key="7">
    <source>
        <dbReference type="ARBA" id="ARBA00022723"/>
    </source>
</evidence>
<keyword evidence="10" id="KW-0408">Iron</keyword>
<dbReference type="Proteomes" id="UP001055111">
    <property type="component" value="Unassembled WGS sequence"/>
</dbReference>
<evidence type="ECO:0000256" key="11">
    <source>
        <dbReference type="ARBA" id="ARBA00023136"/>
    </source>
</evidence>
<dbReference type="Pfam" id="PF01292">
    <property type="entry name" value="Ni_hydr_CYTB"/>
    <property type="match status" value="1"/>
</dbReference>
<name>A0AA37IMM2_9BURK</name>
<gene>
    <name evidence="15" type="ORF">CBA19CS42_31485</name>
</gene>
<dbReference type="GO" id="GO:0005886">
    <property type="term" value="C:plasma membrane"/>
    <property type="evidence" value="ECO:0007669"/>
    <property type="project" value="UniProtKB-SubCell"/>
</dbReference>
<evidence type="ECO:0000256" key="1">
    <source>
        <dbReference type="ARBA" id="ARBA00001970"/>
    </source>
</evidence>
<evidence type="ECO:0000256" key="3">
    <source>
        <dbReference type="ARBA" id="ARBA00022448"/>
    </source>
</evidence>
<dbReference type="InterPro" id="IPR016174">
    <property type="entry name" value="Di-haem_cyt_TM"/>
</dbReference>
<feature type="transmembrane region" description="Helical" evidence="13">
    <location>
        <begin position="47"/>
        <end position="67"/>
    </location>
</feature>
<dbReference type="EMBL" id="BPUS01000020">
    <property type="protein sequence ID" value="GJH29135.1"/>
    <property type="molecule type" value="Genomic_DNA"/>
</dbReference>
<keyword evidence="5" id="KW-0349">Heme</keyword>
<dbReference type="SUPFAM" id="SSF81342">
    <property type="entry name" value="Transmembrane di-heme cytochromes"/>
    <property type="match status" value="1"/>
</dbReference>
<keyword evidence="11 13" id="KW-0472">Membrane</keyword>
<evidence type="ECO:0000256" key="4">
    <source>
        <dbReference type="ARBA" id="ARBA00022475"/>
    </source>
</evidence>
<evidence type="ECO:0000256" key="5">
    <source>
        <dbReference type="ARBA" id="ARBA00022617"/>
    </source>
</evidence>